<organism evidence="2 3">
    <name type="scientific">bacterium (Candidatus Blackallbacteria) CG17_big_fil_post_rev_8_21_14_2_50_48_46</name>
    <dbReference type="NCBI Taxonomy" id="2014261"/>
    <lineage>
        <taxon>Bacteria</taxon>
        <taxon>Candidatus Blackallbacteria</taxon>
    </lineage>
</organism>
<evidence type="ECO:0000313" key="2">
    <source>
        <dbReference type="EMBL" id="PIW14639.1"/>
    </source>
</evidence>
<protein>
    <recommendedName>
        <fullName evidence="4">Carboxypeptidase regulatory-like domain-containing protein</fullName>
    </recommendedName>
</protein>
<proteinExistence type="predicted"/>
<feature type="signal peptide" evidence="1">
    <location>
        <begin position="1"/>
        <end position="25"/>
    </location>
</feature>
<sequence length="219" mass="23566">MRVKGLMGGLAGLMLLSSCQVGLPAAPVALTADQMLSLSITPRTKGSTLTGVVLWPSEMAVPTALSFEIKVSGRDLAQSAMSDAQGHFQLENLPVAEMGERLRIEARAMANPQLVLKALFKPPGASGSMQTQVSLESTAVVAVLDYARSMSSPLMNLAPERFMMPDVQPMVAEVKQRMMPYLSQTLEKPLEAMPPVQNQVQQMLKKLEAMPGMVDASPR</sequence>
<gene>
    <name evidence="2" type="ORF">COW36_21620</name>
</gene>
<dbReference type="PROSITE" id="PS51257">
    <property type="entry name" value="PROKAR_LIPOPROTEIN"/>
    <property type="match status" value="1"/>
</dbReference>
<comment type="caution">
    <text evidence="2">The sequence shown here is derived from an EMBL/GenBank/DDBJ whole genome shotgun (WGS) entry which is preliminary data.</text>
</comment>
<accession>A0A2M7G0D6</accession>
<evidence type="ECO:0000256" key="1">
    <source>
        <dbReference type="SAM" id="SignalP"/>
    </source>
</evidence>
<dbReference type="Proteomes" id="UP000231019">
    <property type="component" value="Unassembled WGS sequence"/>
</dbReference>
<name>A0A2M7G0D6_9BACT</name>
<feature type="chain" id="PRO_5014882846" description="Carboxypeptidase regulatory-like domain-containing protein" evidence="1">
    <location>
        <begin position="26"/>
        <end position="219"/>
    </location>
</feature>
<reference evidence="2 3" key="1">
    <citation type="submission" date="2017-09" db="EMBL/GenBank/DDBJ databases">
        <title>Depth-based differentiation of microbial function through sediment-hosted aquifers and enrichment of novel symbionts in the deep terrestrial subsurface.</title>
        <authorList>
            <person name="Probst A.J."/>
            <person name="Ladd B."/>
            <person name="Jarett J.K."/>
            <person name="Geller-Mcgrath D.E."/>
            <person name="Sieber C.M."/>
            <person name="Emerson J.B."/>
            <person name="Anantharaman K."/>
            <person name="Thomas B.C."/>
            <person name="Malmstrom R."/>
            <person name="Stieglmeier M."/>
            <person name="Klingl A."/>
            <person name="Woyke T."/>
            <person name="Ryan C.M."/>
            <person name="Banfield J.F."/>
        </authorList>
    </citation>
    <scope>NUCLEOTIDE SEQUENCE [LARGE SCALE GENOMIC DNA]</scope>
    <source>
        <strain evidence="2">CG17_big_fil_post_rev_8_21_14_2_50_48_46</strain>
    </source>
</reference>
<keyword evidence="1" id="KW-0732">Signal</keyword>
<dbReference type="EMBL" id="PFFQ01000059">
    <property type="protein sequence ID" value="PIW14639.1"/>
    <property type="molecule type" value="Genomic_DNA"/>
</dbReference>
<evidence type="ECO:0000313" key="3">
    <source>
        <dbReference type="Proteomes" id="UP000231019"/>
    </source>
</evidence>
<dbReference type="AlphaFoldDB" id="A0A2M7G0D6"/>
<evidence type="ECO:0008006" key="4">
    <source>
        <dbReference type="Google" id="ProtNLM"/>
    </source>
</evidence>